<feature type="binding site" evidence="6">
    <location>
        <position position="105"/>
    </location>
    <ligand>
        <name>a divalent metal cation</name>
        <dbReference type="ChEBI" id="CHEBI:60240"/>
        <label>1</label>
    </ligand>
</feature>
<feature type="binding site" evidence="6">
    <location>
        <position position="186"/>
    </location>
    <ligand>
        <name>substrate</name>
    </ligand>
</feature>
<accession>A0A4R1GH26</accession>
<dbReference type="GO" id="GO:0070006">
    <property type="term" value="F:metalloaminopeptidase activity"/>
    <property type="evidence" value="ECO:0007669"/>
    <property type="project" value="UniProtKB-UniRule"/>
</dbReference>
<dbReference type="SUPFAM" id="SSF55920">
    <property type="entry name" value="Creatinase/aminopeptidase"/>
    <property type="match status" value="1"/>
</dbReference>
<dbReference type="InterPro" id="IPR001714">
    <property type="entry name" value="Pept_M24_MAP"/>
</dbReference>
<comment type="caution">
    <text evidence="9">The sequence shown here is derived from an EMBL/GenBank/DDBJ whole genome shotgun (WGS) entry which is preliminary data.</text>
</comment>
<dbReference type="PRINTS" id="PR00599">
    <property type="entry name" value="MAPEPTIDASE"/>
</dbReference>
<feature type="binding site" evidence="6">
    <location>
        <position position="213"/>
    </location>
    <ligand>
        <name>a divalent metal cation</name>
        <dbReference type="ChEBI" id="CHEBI:60240"/>
        <label>2</label>
        <note>catalytic</note>
    </ligand>
</feature>
<evidence type="ECO:0000256" key="5">
    <source>
        <dbReference type="ARBA" id="ARBA00022801"/>
    </source>
</evidence>
<dbReference type="Pfam" id="PF00557">
    <property type="entry name" value="Peptidase_M24"/>
    <property type="match status" value="1"/>
</dbReference>
<comment type="similarity">
    <text evidence="6">Belongs to the peptidase M24A family. Methionine aminopeptidase type 1 subfamily.</text>
</comment>
<gene>
    <name evidence="6" type="primary">map</name>
    <name evidence="9" type="ORF">CLV27_0558</name>
</gene>
<dbReference type="InterPro" id="IPR036005">
    <property type="entry name" value="Creatinase/aminopeptidase-like"/>
</dbReference>
<evidence type="ECO:0000259" key="8">
    <source>
        <dbReference type="Pfam" id="PF00557"/>
    </source>
</evidence>
<comment type="function">
    <text evidence="1 6">Removes the N-terminal methionine from nascent proteins. The N-terminal methionine is often cleaved when the second residue in the primary sequence is small and uncharged (Met-Ala-, Cys, Gly, Pro, Ser, Thr, or Val). Requires deformylation of the N(alpha)-formylated initiator methionine before it can be hydrolyzed.</text>
</comment>
<proteinExistence type="inferred from homology"/>
<sequence length="260" mass="28314">MIKTLRRTKHGIILKTPDEIAKLRTAAATTMEILLKIAEQIAPGMTGLDVDKLARSYCKEYGVKPAFLGYGGFPGAICVSVNEEVVHGLPTKNKVFKEGDIVSLDFGAVVDGWIGDVAVTVPVGKISERAQKLIDVTRESLYKGIEAAKAGGKLIDISRAIQKYVESHGFNVTRGYAGHGIGRSLHEEPQITNYVYKGYPDITLEPGMTFAIEPMVNEGTGKVKVKRDRWTVVTKDGKLSAHFEHDIAITEEGTIIMSAI</sequence>
<dbReference type="InterPro" id="IPR000994">
    <property type="entry name" value="Pept_M24"/>
</dbReference>
<feature type="binding site" evidence="6">
    <location>
        <position position="116"/>
    </location>
    <ligand>
        <name>a divalent metal cation</name>
        <dbReference type="ChEBI" id="CHEBI:60240"/>
        <label>2</label>
        <note>catalytic</note>
    </ligand>
</feature>
<evidence type="ECO:0000313" key="10">
    <source>
        <dbReference type="Proteomes" id="UP000295777"/>
    </source>
</evidence>
<dbReference type="PROSITE" id="PS00680">
    <property type="entry name" value="MAP_1"/>
    <property type="match status" value="1"/>
</dbReference>
<organism evidence="9 10">
    <name type="scientific">Phorcysia thermohydrogeniphila</name>
    <dbReference type="NCBI Taxonomy" id="936138"/>
    <lineage>
        <taxon>Bacteria</taxon>
        <taxon>Pseudomonadati</taxon>
        <taxon>Aquificota</taxon>
        <taxon>Aquificia</taxon>
        <taxon>Desulfurobacteriales</taxon>
        <taxon>Desulfurobacteriaceae</taxon>
        <taxon>Phorcysia</taxon>
    </lineage>
</organism>
<dbReference type="PANTHER" id="PTHR43330">
    <property type="entry name" value="METHIONINE AMINOPEPTIDASE"/>
    <property type="match status" value="1"/>
</dbReference>
<evidence type="ECO:0000256" key="4">
    <source>
        <dbReference type="ARBA" id="ARBA00022723"/>
    </source>
</evidence>
<comment type="cofactor">
    <cofactor evidence="6">
        <name>Co(2+)</name>
        <dbReference type="ChEBI" id="CHEBI:48828"/>
    </cofactor>
    <cofactor evidence="6">
        <name>Zn(2+)</name>
        <dbReference type="ChEBI" id="CHEBI:29105"/>
    </cofactor>
    <cofactor evidence="6">
        <name>Mn(2+)</name>
        <dbReference type="ChEBI" id="CHEBI:29035"/>
    </cofactor>
    <cofactor evidence="6">
        <name>Fe(2+)</name>
        <dbReference type="ChEBI" id="CHEBI:29033"/>
    </cofactor>
    <text evidence="6">Binds 2 divalent metal cations per subunit. Has a high-affinity and a low affinity metal-binding site. The true nature of the physiological cofactor is under debate. The enzyme is active with cobalt, zinc, manganese or divalent iron ions. Most likely, methionine aminopeptidases function as mononuclear Fe(2+)-metalloproteases under physiological conditions, and the catalytically relevant metal-binding site has been assigned to the histidine-containing high-affinity site.</text>
</comment>
<dbReference type="GO" id="GO:0005829">
    <property type="term" value="C:cytosol"/>
    <property type="evidence" value="ECO:0007669"/>
    <property type="project" value="TreeGrafter"/>
</dbReference>
<dbReference type="EMBL" id="SMFV01000002">
    <property type="protein sequence ID" value="TCK05139.1"/>
    <property type="molecule type" value="Genomic_DNA"/>
</dbReference>
<keyword evidence="3 6" id="KW-0645">Protease</keyword>
<feature type="binding site" evidence="6">
    <location>
        <position position="244"/>
    </location>
    <ligand>
        <name>a divalent metal cation</name>
        <dbReference type="ChEBI" id="CHEBI:60240"/>
        <label>2</label>
        <note>catalytic</note>
    </ligand>
</feature>
<evidence type="ECO:0000256" key="6">
    <source>
        <dbReference type="HAMAP-Rule" id="MF_01974"/>
    </source>
</evidence>
<name>A0A4R1GH26_9BACT</name>
<feature type="binding site" evidence="6">
    <location>
        <position position="87"/>
    </location>
    <ligand>
        <name>substrate</name>
    </ligand>
</feature>
<dbReference type="RefSeq" id="WP_132525598.1">
    <property type="nucleotide sequence ID" value="NZ_SMFV01000002.1"/>
</dbReference>
<dbReference type="GO" id="GO:0006508">
    <property type="term" value="P:proteolysis"/>
    <property type="evidence" value="ECO:0007669"/>
    <property type="project" value="UniProtKB-KW"/>
</dbReference>
<evidence type="ECO:0000256" key="1">
    <source>
        <dbReference type="ARBA" id="ARBA00002521"/>
    </source>
</evidence>
<keyword evidence="4 6" id="KW-0479">Metal-binding</keyword>
<feature type="binding site" evidence="6">
    <location>
        <position position="116"/>
    </location>
    <ligand>
        <name>a divalent metal cation</name>
        <dbReference type="ChEBI" id="CHEBI:60240"/>
        <label>1</label>
    </ligand>
</feature>
<dbReference type="PANTHER" id="PTHR43330:SF27">
    <property type="entry name" value="METHIONINE AMINOPEPTIDASE"/>
    <property type="match status" value="1"/>
</dbReference>
<evidence type="ECO:0000256" key="2">
    <source>
        <dbReference type="ARBA" id="ARBA00022438"/>
    </source>
</evidence>
<dbReference type="OrthoDB" id="9802055at2"/>
<reference evidence="9 10" key="1">
    <citation type="submission" date="2019-03" db="EMBL/GenBank/DDBJ databases">
        <title>Genomic Encyclopedia of Archaeal and Bacterial Type Strains, Phase II (KMG-II): from individual species to whole genera.</title>
        <authorList>
            <person name="Goeker M."/>
        </authorList>
    </citation>
    <scope>NUCLEOTIDE SEQUENCE [LARGE SCALE GENOMIC DNA]</scope>
    <source>
        <strain evidence="9 10">DSM 24425</strain>
    </source>
</reference>
<comment type="catalytic activity">
    <reaction evidence="6 7">
        <text>Release of N-terminal amino acids, preferentially methionine, from peptides and arylamides.</text>
        <dbReference type="EC" id="3.4.11.18"/>
    </reaction>
</comment>
<keyword evidence="2 6" id="KW-0031">Aminopeptidase</keyword>
<dbReference type="EC" id="3.4.11.18" evidence="6 7"/>
<feature type="binding site" evidence="6">
    <location>
        <position position="179"/>
    </location>
    <ligand>
        <name>a divalent metal cation</name>
        <dbReference type="ChEBI" id="CHEBI:60240"/>
        <label>2</label>
        <note>catalytic</note>
    </ligand>
</feature>
<feature type="binding site" evidence="6">
    <location>
        <position position="244"/>
    </location>
    <ligand>
        <name>a divalent metal cation</name>
        <dbReference type="ChEBI" id="CHEBI:60240"/>
        <label>1</label>
    </ligand>
</feature>
<dbReference type="Proteomes" id="UP000295777">
    <property type="component" value="Unassembled WGS sequence"/>
</dbReference>
<dbReference type="AlphaFoldDB" id="A0A4R1GH26"/>
<keyword evidence="10" id="KW-1185">Reference proteome</keyword>
<comment type="subunit">
    <text evidence="6">Monomer.</text>
</comment>
<feature type="domain" description="Peptidase M24" evidence="8">
    <location>
        <begin position="22"/>
        <end position="251"/>
    </location>
</feature>
<dbReference type="NCBIfam" id="TIGR00500">
    <property type="entry name" value="met_pdase_I"/>
    <property type="match status" value="1"/>
</dbReference>
<evidence type="ECO:0000313" key="9">
    <source>
        <dbReference type="EMBL" id="TCK05139.1"/>
    </source>
</evidence>
<protein>
    <recommendedName>
        <fullName evidence="6 7">Methionine aminopeptidase</fullName>
        <shortName evidence="6">MAP</shortName>
        <shortName evidence="6">MetAP</shortName>
        <ecNumber evidence="6 7">3.4.11.18</ecNumber>
    </recommendedName>
    <alternativeName>
        <fullName evidence="6">Peptidase M</fullName>
    </alternativeName>
</protein>
<dbReference type="HAMAP" id="MF_01974">
    <property type="entry name" value="MetAP_1"/>
    <property type="match status" value="1"/>
</dbReference>
<dbReference type="Gene3D" id="3.90.230.10">
    <property type="entry name" value="Creatinase/methionine aminopeptidase superfamily"/>
    <property type="match status" value="1"/>
</dbReference>
<evidence type="ECO:0000256" key="3">
    <source>
        <dbReference type="ARBA" id="ARBA00022670"/>
    </source>
</evidence>
<dbReference type="CDD" id="cd01086">
    <property type="entry name" value="MetAP1"/>
    <property type="match status" value="1"/>
</dbReference>
<evidence type="ECO:0000256" key="7">
    <source>
        <dbReference type="RuleBase" id="RU003653"/>
    </source>
</evidence>
<dbReference type="GO" id="GO:0004239">
    <property type="term" value="F:initiator methionyl aminopeptidase activity"/>
    <property type="evidence" value="ECO:0007669"/>
    <property type="project" value="UniProtKB-UniRule"/>
</dbReference>
<dbReference type="InterPro" id="IPR002467">
    <property type="entry name" value="Pept_M24A_MAP1"/>
</dbReference>
<dbReference type="GO" id="GO:0046872">
    <property type="term" value="F:metal ion binding"/>
    <property type="evidence" value="ECO:0007669"/>
    <property type="project" value="UniProtKB-UniRule"/>
</dbReference>
<keyword evidence="5 6" id="KW-0378">Hydrolase</keyword>